<evidence type="ECO:0000256" key="2">
    <source>
        <dbReference type="SAM" id="Phobius"/>
    </source>
</evidence>
<dbReference type="EnsemblMetazoa" id="PPA19463.1">
    <property type="protein sequence ID" value="PPA19463.1"/>
    <property type="gene ID" value="WBGene00109017"/>
</dbReference>
<keyword evidence="2" id="KW-0812">Transmembrane</keyword>
<dbReference type="GO" id="GO:0003676">
    <property type="term" value="F:nucleic acid binding"/>
    <property type="evidence" value="ECO:0007669"/>
    <property type="project" value="InterPro"/>
</dbReference>
<dbReference type="OrthoDB" id="6128509at2759"/>
<dbReference type="Pfam" id="PF13456">
    <property type="entry name" value="RVT_3"/>
    <property type="match status" value="1"/>
</dbReference>
<feature type="transmembrane region" description="Helical" evidence="2">
    <location>
        <begin position="995"/>
        <end position="1016"/>
    </location>
</feature>
<reference evidence="4" key="1">
    <citation type="journal article" date="2008" name="Nat. Genet.">
        <title>The Pristionchus pacificus genome provides a unique perspective on nematode lifestyle and parasitism.</title>
        <authorList>
            <person name="Dieterich C."/>
            <person name="Clifton S.W."/>
            <person name="Schuster L.N."/>
            <person name="Chinwalla A."/>
            <person name="Delehaunty K."/>
            <person name="Dinkelacker I."/>
            <person name="Fulton L."/>
            <person name="Fulton R."/>
            <person name="Godfrey J."/>
            <person name="Minx P."/>
            <person name="Mitreva M."/>
            <person name="Roeseler W."/>
            <person name="Tian H."/>
            <person name="Witte H."/>
            <person name="Yang S.P."/>
            <person name="Wilson R.K."/>
            <person name="Sommer R.J."/>
        </authorList>
    </citation>
    <scope>NUCLEOTIDE SEQUENCE [LARGE SCALE GENOMIC DNA]</scope>
    <source>
        <strain evidence="4">PS312</strain>
    </source>
</reference>
<dbReference type="InterPro" id="IPR036259">
    <property type="entry name" value="MFS_trans_sf"/>
</dbReference>
<gene>
    <name evidence="3" type="primary">WBGene00109017</name>
</gene>
<dbReference type="InterPro" id="IPR002156">
    <property type="entry name" value="RNaseH_domain"/>
</dbReference>
<dbReference type="Gene3D" id="3.30.420.10">
    <property type="entry name" value="Ribonuclease H-like superfamily/Ribonuclease H"/>
    <property type="match status" value="1"/>
</dbReference>
<dbReference type="SUPFAM" id="SSF103473">
    <property type="entry name" value="MFS general substrate transporter"/>
    <property type="match status" value="1"/>
</dbReference>
<feature type="region of interest" description="Disordered" evidence="1">
    <location>
        <begin position="1140"/>
        <end position="1195"/>
    </location>
</feature>
<accession>A0A2A6B915</accession>
<keyword evidence="4" id="KW-1185">Reference proteome</keyword>
<sequence length="1195" mass="133411">MSKPPYCRDSVRVLKILTNETKVTASLTVWRVACVDGDAGRMQAKSGVETPPASAPIEDTSKTAKGGKVETPPASAPNDDRTENIRTAKNVTTGIDTPATSPMPNEERTDVPVDRTDVSKTSKKDSFLSRRKRWIKKKLLRRRRSKNEHGPERFTYEHMLLRYVEGVRAQVVAYVLMMAACFHKAHGDLLFVVARLETITVGRHIGCCCDLNKVLEYSQRLSEMFGVDDISAYIILGLSGLRIGRKNTLAAACAAGIVISICSSFTAAPWVQLTWSICFSLCTVVISLLSIATLSEILPYNIRYMAPVSYLWISGLCNAITVLHFRTKMIEKTLYLGIISAVGYAAGFITVMYWARDSIIHLVIRNKTDVVELTILRKEMRIYKERPEGDKKTHKRIAGMIFQDLVYLDRDEPKISKFLKKLYSNWAMGEIVLAFFQSISAGAIEYEFNHFWTEHFIDIYLVNGIMSSVMGDSSFQSKIIDRSSLSDEASRLLAPRAIEGCSDPKVISPLAVVKGDRASLLSRAFLHTVAVHQKLSLSSSTPIPLSPSERGEVDRRIRDLAYRAARSFIEKPWHFDVRVETDASAIGLGVVVRDSQRGTLNTSRNLSFSEREESSTLREVRAVEFSVRTFEKEWEGKNVLFMGDNQGAVSILRKGSMKPEINEVAQRVEEIRTRTRANFKFHWIPSERNTDADLASSEVDRDDWSIQDWVVERAVKRWGSPDIDIANGSFLGSHREALSQPTPSEILRYGEIDLYSGQSGLALREIMSKVSTVDPELVPVLTRSLQGAKAPATMRVYEGSMKQLRVFAREKGIDSSCPSSLLSFALRRIHEGRSLSSLKTLHSAYSLFCDPLPPYFANLLSSLFNCTRRSHTVTHHPKVPSSHIHTVVRFASLHPTDFPIVRCALGAALAYDGQIYLGLRAVLGSRLGRQKNDQFSEGRGPLLPLFPISKFTPHELRGGGAMESIRRGASIDQIMGYVVTGLIMFALRKTHRIKALQWLLAACVFATCIRHVIVRIDKRNQCSSGHHHFMIAKYEWFAAIFGTLIVGLGSALQTTILLHFLETAPSILRPISVMMVYVPMKFTRQVCLMIFAEEGVESTRSIVPVYLYHLIIIAITMARSRTKDKLLFTQHLFDLIPQSSSASDKEDEKDAKTGGALTQPGTDPLPDKSEALPLPSVKSSKMSMGQSVKSTKATL</sequence>
<feature type="compositionally biased region" description="Polar residues" evidence="1">
    <location>
        <begin position="93"/>
        <end position="103"/>
    </location>
</feature>
<feature type="compositionally biased region" description="Polar residues" evidence="1">
    <location>
        <begin position="1177"/>
        <end position="1195"/>
    </location>
</feature>
<protein>
    <submittedName>
        <fullName evidence="3">Uncharacterized protein</fullName>
    </submittedName>
</protein>
<name>A0A2A6B915_PRIPA</name>
<feature type="region of interest" description="Disordered" evidence="1">
    <location>
        <begin position="42"/>
        <end position="82"/>
    </location>
</feature>
<accession>A0A8R1UGB3</accession>
<dbReference type="InterPro" id="IPR036397">
    <property type="entry name" value="RNaseH_sf"/>
</dbReference>
<dbReference type="Proteomes" id="UP000005239">
    <property type="component" value="Unassembled WGS sequence"/>
</dbReference>
<proteinExistence type="predicted"/>
<feature type="region of interest" description="Disordered" evidence="1">
    <location>
        <begin position="93"/>
        <end position="112"/>
    </location>
</feature>
<evidence type="ECO:0000313" key="4">
    <source>
        <dbReference type="Proteomes" id="UP000005239"/>
    </source>
</evidence>
<feature type="transmembrane region" description="Helical" evidence="2">
    <location>
        <begin position="273"/>
        <end position="292"/>
    </location>
</feature>
<dbReference type="PANTHER" id="PTHR33435:SF3">
    <property type="entry name" value="PROTEIN CBG21870"/>
    <property type="match status" value="1"/>
</dbReference>
<dbReference type="PANTHER" id="PTHR33435">
    <property type="entry name" value="PROTEIN CBG21870-RELATED"/>
    <property type="match status" value="1"/>
</dbReference>
<organism evidence="3 4">
    <name type="scientific">Pristionchus pacificus</name>
    <name type="common">Parasitic nematode worm</name>
    <dbReference type="NCBI Taxonomy" id="54126"/>
    <lineage>
        <taxon>Eukaryota</taxon>
        <taxon>Metazoa</taxon>
        <taxon>Ecdysozoa</taxon>
        <taxon>Nematoda</taxon>
        <taxon>Chromadorea</taxon>
        <taxon>Rhabditida</taxon>
        <taxon>Rhabditina</taxon>
        <taxon>Diplogasteromorpha</taxon>
        <taxon>Diplogasteroidea</taxon>
        <taxon>Neodiplogasteridae</taxon>
        <taxon>Pristionchus</taxon>
    </lineage>
</organism>
<reference evidence="3" key="2">
    <citation type="submission" date="2022-06" db="UniProtKB">
        <authorList>
            <consortium name="EnsemblMetazoa"/>
        </authorList>
    </citation>
    <scope>IDENTIFICATION</scope>
    <source>
        <strain evidence="3">PS312</strain>
    </source>
</reference>
<feature type="transmembrane region" description="Helical" evidence="2">
    <location>
        <begin position="248"/>
        <end position="267"/>
    </location>
</feature>
<feature type="compositionally biased region" description="Basic and acidic residues" evidence="1">
    <location>
        <begin position="1143"/>
        <end position="1152"/>
    </location>
</feature>
<evidence type="ECO:0000313" key="3">
    <source>
        <dbReference type="EnsemblMetazoa" id="PPA19463.1"/>
    </source>
</evidence>
<feature type="transmembrane region" description="Helical" evidence="2">
    <location>
        <begin position="304"/>
        <end position="323"/>
    </location>
</feature>
<feature type="transmembrane region" description="Helical" evidence="2">
    <location>
        <begin position="335"/>
        <end position="355"/>
    </location>
</feature>
<dbReference type="GO" id="GO:0004523">
    <property type="term" value="F:RNA-DNA hybrid ribonuclease activity"/>
    <property type="evidence" value="ECO:0007669"/>
    <property type="project" value="InterPro"/>
</dbReference>
<feature type="transmembrane region" description="Helical" evidence="2">
    <location>
        <begin position="1036"/>
        <end position="1061"/>
    </location>
</feature>
<keyword evidence="2" id="KW-0472">Membrane</keyword>
<evidence type="ECO:0000256" key="1">
    <source>
        <dbReference type="SAM" id="MobiDB-lite"/>
    </source>
</evidence>
<keyword evidence="2" id="KW-1133">Transmembrane helix</keyword>
<dbReference type="AlphaFoldDB" id="A0A2A6B915"/>